<protein>
    <submittedName>
        <fullName evidence="5">NAD(P)-dependent dehydrogenase, short-chain alcohol dehydrogenase family</fullName>
    </submittedName>
</protein>
<gene>
    <name evidence="5" type="ORF">SAMN05192580_1778</name>
</gene>
<dbReference type="PRINTS" id="PR00081">
    <property type="entry name" value="GDHRDH"/>
</dbReference>
<dbReference type="RefSeq" id="WP_093313374.1">
    <property type="nucleotide sequence ID" value="NZ_FOZG01000001.1"/>
</dbReference>
<dbReference type="GO" id="GO:0016491">
    <property type="term" value="F:oxidoreductase activity"/>
    <property type="evidence" value="ECO:0007669"/>
    <property type="project" value="UniProtKB-KW"/>
</dbReference>
<keyword evidence="2" id="KW-0521">NADP</keyword>
<dbReference type="PANTHER" id="PTHR43490">
    <property type="entry name" value="(+)-NEOMENTHOL DEHYDROGENASE"/>
    <property type="match status" value="1"/>
</dbReference>
<dbReference type="EMBL" id="FOZG01000001">
    <property type="protein sequence ID" value="SFR91039.1"/>
    <property type="molecule type" value="Genomic_DNA"/>
</dbReference>
<dbReference type="PRINTS" id="PR00080">
    <property type="entry name" value="SDRFAMILY"/>
</dbReference>
<organism evidence="5 6">
    <name type="scientific">Sphingomonas jatrophae</name>
    <dbReference type="NCBI Taxonomy" id="1166337"/>
    <lineage>
        <taxon>Bacteria</taxon>
        <taxon>Pseudomonadati</taxon>
        <taxon>Pseudomonadota</taxon>
        <taxon>Alphaproteobacteria</taxon>
        <taxon>Sphingomonadales</taxon>
        <taxon>Sphingomonadaceae</taxon>
        <taxon>Sphingomonas</taxon>
    </lineage>
</organism>
<dbReference type="InterPro" id="IPR036291">
    <property type="entry name" value="NAD(P)-bd_dom_sf"/>
</dbReference>
<evidence type="ECO:0000256" key="2">
    <source>
        <dbReference type="ARBA" id="ARBA00022857"/>
    </source>
</evidence>
<evidence type="ECO:0000256" key="3">
    <source>
        <dbReference type="ARBA" id="ARBA00023002"/>
    </source>
</evidence>
<dbReference type="InterPro" id="IPR002347">
    <property type="entry name" value="SDR_fam"/>
</dbReference>
<dbReference type="Proteomes" id="UP000198824">
    <property type="component" value="Unassembled WGS sequence"/>
</dbReference>
<name>A0A1I6KIH5_9SPHN</name>
<dbReference type="AlphaFoldDB" id="A0A1I6KIH5"/>
<keyword evidence="3" id="KW-0560">Oxidoreductase</keyword>
<dbReference type="SUPFAM" id="SSF51735">
    <property type="entry name" value="NAD(P)-binding Rossmann-fold domains"/>
    <property type="match status" value="1"/>
</dbReference>
<proteinExistence type="inferred from homology"/>
<dbReference type="STRING" id="1166337.SAMN05192580_1778"/>
<evidence type="ECO:0000313" key="5">
    <source>
        <dbReference type="EMBL" id="SFR91039.1"/>
    </source>
</evidence>
<keyword evidence="6" id="KW-1185">Reference proteome</keyword>
<dbReference type="Pfam" id="PF00106">
    <property type="entry name" value="adh_short"/>
    <property type="match status" value="1"/>
</dbReference>
<evidence type="ECO:0000256" key="1">
    <source>
        <dbReference type="ARBA" id="ARBA00006484"/>
    </source>
</evidence>
<evidence type="ECO:0000313" key="6">
    <source>
        <dbReference type="Proteomes" id="UP000198824"/>
    </source>
</evidence>
<sequence length="241" mass="24535">MDGKIALVTGANKSIGFETVRGLAAAGMTVYLGSRDMAAGETAAAELAATGDVRPIHIDLLDEATLAAAVDRIAGEHGWLDILVNNAGIAPGGGGALASPRAETDIAMQTNVHGPAQLIRLAVPLLEKSASPRVVNVTSGAGTVGAMTDPESPLAQAPYLPYAYCLSKAAANAMTVLFANDLHGRGIRVNAVCPGLVKSALSHFMGTRGPAEGAVVVLRYATMGEACPTGGFFDEDGPKAW</sequence>
<evidence type="ECO:0000256" key="4">
    <source>
        <dbReference type="RuleBase" id="RU000363"/>
    </source>
</evidence>
<reference evidence="5 6" key="1">
    <citation type="submission" date="2016-10" db="EMBL/GenBank/DDBJ databases">
        <authorList>
            <person name="de Groot N.N."/>
        </authorList>
    </citation>
    <scope>NUCLEOTIDE SEQUENCE [LARGE SCALE GENOMIC DNA]</scope>
    <source>
        <strain evidence="5 6">S5-249</strain>
    </source>
</reference>
<comment type="similarity">
    <text evidence="1 4">Belongs to the short-chain dehydrogenases/reductases (SDR) family.</text>
</comment>
<dbReference type="OrthoDB" id="9785826at2"/>
<accession>A0A1I6KIH5</accession>
<dbReference type="Gene3D" id="3.40.50.720">
    <property type="entry name" value="NAD(P)-binding Rossmann-like Domain"/>
    <property type="match status" value="1"/>
</dbReference>
<dbReference type="PANTHER" id="PTHR43490:SF99">
    <property type="entry name" value="SHORT-CHAIN DEHYDROGENASE_REDUCTASE"/>
    <property type="match status" value="1"/>
</dbReference>